<comment type="caution">
    <text evidence="1">The sequence shown here is derived from an EMBL/GenBank/DDBJ whole genome shotgun (WGS) entry which is preliminary data.</text>
</comment>
<protein>
    <submittedName>
        <fullName evidence="1">Uncharacterized protein</fullName>
    </submittedName>
</protein>
<keyword evidence="2" id="KW-1185">Reference proteome</keyword>
<reference evidence="1 2" key="1">
    <citation type="submission" date="2017-10" db="EMBL/GenBank/DDBJ databases">
        <title>Comparative genomics in systemic dimorphic fungi from Ajellomycetaceae.</title>
        <authorList>
            <person name="Munoz J.F."/>
            <person name="Mcewen J.G."/>
            <person name="Clay O.K."/>
            <person name="Cuomo C.A."/>
        </authorList>
    </citation>
    <scope>NUCLEOTIDE SEQUENCE [LARGE SCALE GENOMIC DNA]</scope>
    <source>
        <strain evidence="1 2">UAMH5409</strain>
    </source>
</reference>
<gene>
    <name evidence="1" type="ORF">AJ79_03923</name>
</gene>
<organism evidence="1 2">
    <name type="scientific">Helicocarpus griseus UAMH5409</name>
    <dbReference type="NCBI Taxonomy" id="1447875"/>
    <lineage>
        <taxon>Eukaryota</taxon>
        <taxon>Fungi</taxon>
        <taxon>Dikarya</taxon>
        <taxon>Ascomycota</taxon>
        <taxon>Pezizomycotina</taxon>
        <taxon>Eurotiomycetes</taxon>
        <taxon>Eurotiomycetidae</taxon>
        <taxon>Onygenales</taxon>
        <taxon>Ajellomycetaceae</taxon>
        <taxon>Helicocarpus</taxon>
    </lineage>
</organism>
<dbReference type="EMBL" id="PDNB01000051">
    <property type="protein sequence ID" value="PGH12950.1"/>
    <property type="molecule type" value="Genomic_DNA"/>
</dbReference>
<name>A0A2B7XVC0_9EURO</name>
<sequence>MYNGLRFCFKVDFVRPNYAVERESRDAHGNWIPPTEPRAISRVASTGWRRWEANSNSFSPMPDTGEDNVHECSLFFDSERNHFLGVHFDCTKKSVQNEIRIRDERHGWRRLMFNHLEPSDNSGRPKSILEFDREHNVLAARGSPTWMPELIPDTYNYNGLQERPLGYTDLAGRLDLLIGFAAFSGPCPTSDTEAEVQRALRAIRAFRPPNWVPHHLPSGRTHGRGVIVSIRSIAGNEAVLQQYENGNYGSLIVP</sequence>
<dbReference type="STRING" id="1447875.A0A2B7XVC0"/>
<evidence type="ECO:0000313" key="1">
    <source>
        <dbReference type="EMBL" id="PGH12950.1"/>
    </source>
</evidence>
<evidence type="ECO:0000313" key="2">
    <source>
        <dbReference type="Proteomes" id="UP000223968"/>
    </source>
</evidence>
<dbReference type="SUPFAM" id="SSF51735">
    <property type="entry name" value="NAD(P)-binding Rossmann-fold domains"/>
    <property type="match status" value="1"/>
</dbReference>
<dbReference type="Proteomes" id="UP000223968">
    <property type="component" value="Unassembled WGS sequence"/>
</dbReference>
<proteinExistence type="predicted"/>
<accession>A0A2B7XVC0</accession>
<dbReference type="AlphaFoldDB" id="A0A2B7XVC0"/>
<dbReference type="InterPro" id="IPR036291">
    <property type="entry name" value="NAD(P)-bd_dom_sf"/>
</dbReference>
<dbReference type="OrthoDB" id="5243686at2759"/>